<name>A0A511D8C5_9PSEU</name>
<dbReference type="AlphaFoldDB" id="A0A511D8C5"/>
<organism evidence="1 2">
    <name type="scientific">Pseudonocardia asaccharolytica DSM 44247 = NBRC 16224</name>
    <dbReference type="NCBI Taxonomy" id="1123024"/>
    <lineage>
        <taxon>Bacteria</taxon>
        <taxon>Bacillati</taxon>
        <taxon>Actinomycetota</taxon>
        <taxon>Actinomycetes</taxon>
        <taxon>Pseudonocardiales</taxon>
        <taxon>Pseudonocardiaceae</taxon>
        <taxon>Pseudonocardia</taxon>
    </lineage>
</organism>
<comment type="caution">
    <text evidence="1">The sequence shown here is derived from an EMBL/GenBank/DDBJ whole genome shotgun (WGS) entry which is preliminary data.</text>
</comment>
<evidence type="ECO:0000313" key="2">
    <source>
        <dbReference type="Proteomes" id="UP000321328"/>
    </source>
</evidence>
<dbReference type="Proteomes" id="UP000321328">
    <property type="component" value="Unassembled WGS sequence"/>
</dbReference>
<gene>
    <name evidence="1" type="ORF">PA7_30250</name>
</gene>
<proteinExistence type="predicted"/>
<dbReference type="Gene3D" id="1.10.357.10">
    <property type="entry name" value="Tetracycline Repressor, domain 2"/>
    <property type="match status" value="1"/>
</dbReference>
<dbReference type="InterPro" id="IPR036271">
    <property type="entry name" value="Tet_transcr_reg_TetR-rel_C_sf"/>
</dbReference>
<sequence length="154" mass="16081">MIVASVPRRRLVAGDVDLPDLIRRAVGTVLVDDLDIPAKAQAVLGVIHRTLTKDPAQALFMFVAREEARRHEELAETAGDRVFAGLFAEIVDEAVAAGEIDAADAEATCGALMVIALGLAGLGSDITVAAHRTVTEGCKLLIADTPGFTPVGPE</sequence>
<evidence type="ECO:0000313" key="1">
    <source>
        <dbReference type="EMBL" id="GEL19188.1"/>
    </source>
</evidence>
<accession>A0A511D8C5</accession>
<reference evidence="1 2" key="1">
    <citation type="submission" date="2019-07" db="EMBL/GenBank/DDBJ databases">
        <title>Whole genome shotgun sequence of Pseudonocardia asaccharolytica NBRC 16224.</title>
        <authorList>
            <person name="Hosoyama A."/>
            <person name="Uohara A."/>
            <person name="Ohji S."/>
            <person name="Ichikawa N."/>
        </authorList>
    </citation>
    <scope>NUCLEOTIDE SEQUENCE [LARGE SCALE GENOMIC DNA]</scope>
    <source>
        <strain evidence="1 2">NBRC 16224</strain>
    </source>
</reference>
<keyword evidence="2" id="KW-1185">Reference proteome</keyword>
<dbReference type="SUPFAM" id="SSF48498">
    <property type="entry name" value="Tetracyclin repressor-like, C-terminal domain"/>
    <property type="match status" value="1"/>
</dbReference>
<evidence type="ECO:0008006" key="3">
    <source>
        <dbReference type="Google" id="ProtNLM"/>
    </source>
</evidence>
<protein>
    <recommendedName>
        <fullName evidence="3">TetR family transcriptional regulator</fullName>
    </recommendedName>
</protein>
<dbReference type="EMBL" id="BJVI01000032">
    <property type="protein sequence ID" value="GEL19188.1"/>
    <property type="molecule type" value="Genomic_DNA"/>
</dbReference>
<dbReference type="RefSeq" id="WP_147201139.1">
    <property type="nucleotide sequence ID" value="NZ_AUII01000025.1"/>
</dbReference>